<organism evidence="1 2">
    <name type="scientific">Phytomonospora endophytica</name>
    <dbReference type="NCBI Taxonomy" id="714109"/>
    <lineage>
        <taxon>Bacteria</taxon>
        <taxon>Bacillati</taxon>
        <taxon>Actinomycetota</taxon>
        <taxon>Actinomycetes</taxon>
        <taxon>Micromonosporales</taxon>
        <taxon>Micromonosporaceae</taxon>
        <taxon>Phytomonospora</taxon>
    </lineage>
</organism>
<keyword evidence="2" id="KW-1185">Reference proteome</keyword>
<reference evidence="1 2" key="1">
    <citation type="submission" date="2020-08" db="EMBL/GenBank/DDBJ databases">
        <title>Genomic Encyclopedia of Type Strains, Phase IV (KMG-IV): sequencing the most valuable type-strain genomes for metagenomic binning, comparative biology and taxonomic classification.</title>
        <authorList>
            <person name="Goeker M."/>
        </authorList>
    </citation>
    <scope>NUCLEOTIDE SEQUENCE [LARGE SCALE GENOMIC DNA]</scope>
    <source>
        <strain evidence="1 2">YIM 65646</strain>
    </source>
</reference>
<dbReference type="EMBL" id="JACHGT010000006">
    <property type="protein sequence ID" value="MBB6035481.1"/>
    <property type="molecule type" value="Genomic_DNA"/>
</dbReference>
<name>A0A841FDY3_9ACTN</name>
<gene>
    <name evidence="1" type="ORF">HNR73_003338</name>
</gene>
<sequence length="84" mass="8488">MDDVIRVVDDATRELEQLVNLCGKVAGELRSDASVPVRAAGDGSASGEPGEAAGLAETAAVGLDETAAVLTAAIGKLDAYRSFI</sequence>
<dbReference type="RefSeq" id="WP_184788329.1">
    <property type="nucleotide sequence ID" value="NZ_BONT01000002.1"/>
</dbReference>
<evidence type="ECO:0000313" key="2">
    <source>
        <dbReference type="Proteomes" id="UP000548476"/>
    </source>
</evidence>
<dbReference type="AlphaFoldDB" id="A0A841FDY3"/>
<accession>A0A841FDY3</accession>
<proteinExistence type="predicted"/>
<evidence type="ECO:0000313" key="1">
    <source>
        <dbReference type="EMBL" id="MBB6035481.1"/>
    </source>
</evidence>
<protein>
    <submittedName>
        <fullName evidence="1">Uncharacterized protein</fullName>
    </submittedName>
</protein>
<comment type="caution">
    <text evidence="1">The sequence shown here is derived from an EMBL/GenBank/DDBJ whole genome shotgun (WGS) entry which is preliminary data.</text>
</comment>
<dbReference type="Proteomes" id="UP000548476">
    <property type="component" value="Unassembled WGS sequence"/>
</dbReference>